<accession>A0A0M9ARA5</accession>
<dbReference type="CDD" id="cd01899">
    <property type="entry name" value="Ygr210"/>
    <property type="match status" value="1"/>
</dbReference>
<name>A0A0M9ARA5_9EURY</name>
<sequence length="400" mass="43453">MSYRIGLVGKPSVGKSTFFNAATMNDVPEGAYPFTTIDPTVGEAYVRVDCAAPEFDETCTPSVGVCREGTRFVPVKLVDVAGLVPGAHEGRGLGNQFLTDLNETDVLIHVVDFSGKTDIEGEATEGHDPREDIDFLEEELDAWYLDVLEKGLEKYETRYQGADAAVEEELAEQMSAFGTDKDRMKRTILAQGLELDPETWDETDKVELAREIRKRTKPMVIAANKMDTPEAQANWEEITSDPDYDHLSFVPASAHAEKALKNADEAGVVDYTPGADEFEIVGDVSGEQAAGLDRIGEFVGEYDGTGVQGALEAAVFDVLGCIAVFPGSANGSKDEKGVFRDCFILPEGSTTEDFAYHIHSDIGEGLLHGTDCRSGRQVGTDRELSHRDVIELVSTKQAAP</sequence>
<dbReference type="InterPro" id="IPR027417">
    <property type="entry name" value="P-loop_NTPase"/>
</dbReference>
<dbReference type="PANTHER" id="PTHR23305:SF1">
    <property type="entry name" value="OBG-TYPE G DOMAIN-CONTAINING PROTEIN"/>
    <property type="match status" value="1"/>
</dbReference>
<dbReference type="Pfam" id="PF01926">
    <property type="entry name" value="MMR_HSR1"/>
    <property type="match status" value="1"/>
</dbReference>
<protein>
    <submittedName>
        <fullName evidence="4">GTPase</fullName>
    </submittedName>
</protein>
<dbReference type="GO" id="GO:0005737">
    <property type="term" value="C:cytoplasm"/>
    <property type="evidence" value="ECO:0007669"/>
    <property type="project" value="TreeGrafter"/>
</dbReference>
<dbReference type="AlphaFoldDB" id="A0A0M9ARA5"/>
<dbReference type="InterPro" id="IPR004095">
    <property type="entry name" value="TGS"/>
</dbReference>
<organism evidence="4 5">
    <name type="scientific">Halorubrum tropicale</name>
    <dbReference type="NCBI Taxonomy" id="1765655"/>
    <lineage>
        <taxon>Archaea</taxon>
        <taxon>Methanobacteriati</taxon>
        <taxon>Methanobacteriota</taxon>
        <taxon>Stenosarchaea group</taxon>
        <taxon>Halobacteria</taxon>
        <taxon>Halobacteriales</taxon>
        <taxon>Haloferacaceae</taxon>
        <taxon>Halorubrum</taxon>
    </lineage>
</organism>
<comment type="caution">
    <text evidence="4">The sequence shown here is derived from an EMBL/GenBank/DDBJ whole genome shotgun (WGS) entry which is preliminary data.</text>
</comment>
<dbReference type="RefSeq" id="WP_053771434.1">
    <property type="nucleotide sequence ID" value="NZ_LIST01000002.1"/>
</dbReference>
<evidence type="ECO:0000313" key="5">
    <source>
        <dbReference type="Proteomes" id="UP000037747"/>
    </source>
</evidence>
<dbReference type="InterPro" id="IPR031167">
    <property type="entry name" value="G_OBG"/>
</dbReference>
<dbReference type="Gene3D" id="1.10.8.470">
    <property type="match status" value="1"/>
</dbReference>
<dbReference type="EMBL" id="LIST01000002">
    <property type="protein sequence ID" value="KOX97259.1"/>
    <property type="molecule type" value="Genomic_DNA"/>
</dbReference>
<dbReference type="SUPFAM" id="SSF81271">
    <property type="entry name" value="TGS-like"/>
    <property type="match status" value="1"/>
</dbReference>
<dbReference type="Gene3D" id="3.40.50.300">
    <property type="entry name" value="P-loop containing nucleotide triphosphate hydrolases"/>
    <property type="match status" value="1"/>
</dbReference>
<evidence type="ECO:0000259" key="3">
    <source>
        <dbReference type="PROSITE" id="PS51710"/>
    </source>
</evidence>
<dbReference type="Gene3D" id="3.10.20.30">
    <property type="match status" value="1"/>
</dbReference>
<keyword evidence="2" id="KW-0175">Coiled coil</keyword>
<dbReference type="PROSITE" id="PS51710">
    <property type="entry name" value="G_OBG"/>
    <property type="match status" value="1"/>
</dbReference>
<proteinExistence type="predicted"/>
<dbReference type="InterPro" id="IPR012676">
    <property type="entry name" value="TGS-like"/>
</dbReference>
<evidence type="ECO:0000256" key="1">
    <source>
        <dbReference type="ARBA" id="ARBA00022741"/>
    </source>
</evidence>
<evidence type="ECO:0000256" key="2">
    <source>
        <dbReference type="SAM" id="Coils"/>
    </source>
</evidence>
<dbReference type="InterPro" id="IPR013646">
    <property type="entry name" value="YGR210-like_G4"/>
</dbReference>
<dbReference type="NCBIfam" id="NF007171">
    <property type="entry name" value="PRK09602.1"/>
    <property type="match status" value="1"/>
</dbReference>
<dbReference type="PATRIC" id="fig|1705389.3.peg.3493"/>
<dbReference type="GO" id="GO:0016887">
    <property type="term" value="F:ATP hydrolysis activity"/>
    <property type="evidence" value="ECO:0007669"/>
    <property type="project" value="TreeGrafter"/>
</dbReference>
<evidence type="ECO:0000313" key="4">
    <source>
        <dbReference type="EMBL" id="KOX97259.1"/>
    </source>
</evidence>
<feature type="coiled-coil region" evidence="2">
    <location>
        <begin position="145"/>
        <end position="172"/>
    </location>
</feature>
<dbReference type="Pfam" id="PF08438">
    <property type="entry name" value="YGR210-like_G4"/>
    <property type="match status" value="1"/>
</dbReference>
<gene>
    <name evidence="4" type="ORF">AMR74_07505</name>
</gene>
<dbReference type="InterPro" id="IPR006073">
    <property type="entry name" value="GTP-bd"/>
</dbReference>
<dbReference type="SUPFAM" id="SSF52540">
    <property type="entry name" value="P-loop containing nucleoside triphosphate hydrolases"/>
    <property type="match status" value="1"/>
</dbReference>
<feature type="domain" description="OBG-type G" evidence="3">
    <location>
        <begin position="3"/>
        <end position="272"/>
    </location>
</feature>
<reference evidence="4 5" key="1">
    <citation type="submission" date="2015-08" db="EMBL/GenBank/DDBJ databases">
        <title>Genomes of Isolates from Cabo Rojo, PR.</title>
        <authorList>
            <person name="Sanchez-Nieves R.L."/>
            <person name="Montalvo-Rodriguez R."/>
        </authorList>
    </citation>
    <scope>NUCLEOTIDE SEQUENCE [LARGE SCALE GENOMIC DNA]</scope>
    <source>
        <strain evidence="4 5">5</strain>
    </source>
</reference>
<dbReference type="STRING" id="1765655.AMR74_07505"/>
<keyword evidence="5" id="KW-1185">Reference proteome</keyword>
<dbReference type="Pfam" id="PF02824">
    <property type="entry name" value="TGS"/>
    <property type="match status" value="1"/>
</dbReference>
<dbReference type="InterPro" id="IPR012675">
    <property type="entry name" value="Beta-grasp_dom_sf"/>
</dbReference>
<dbReference type="OrthoDB" id="5875at2157"/>
<dbReference type="PANTHER" id="PTHR23305">
    <property type="entry name" value="OBG GTPASE FAMILY"/>
    <property type="match status" value="1"/>
</dbReference>
<dbReference type="GO" id="GO:0005525">
    <property type="term" value="F:GTP binding"/>
    <property type="evidence" value="ECO:0007669"/>
    <property type="project" value="InterPro"/>
</dbReference>
<keyword evidence="1" id="KW-0547">Nucleotide-binding</keyword>
<dbReference type="PRINTS" id="PR00326">
    <property type="entry name" value="GTP1OBG"/>
</dbReference>
<dbReference type="Proteomes" id="UP000037747">
    <property type="component" value="Unassembled WGS sequence"/>
</dbReference>